<proteinExistence type="predicted"/>
<accession>A0ACA9LNR2</accession>
<name>A0ACA9LNR2_9GLOM</name>
<dbReference type="Proteomes" id="UP000789860">
    <property type="component" value="Unassembled WGS sequence"/>
</dbReference>
<dbReference type="EMBL" id="CAJVPM010006888">
    <property type="protein sequence ID" value="CAG8539625.1"/>
    <property type="molecule type" value="Genomic_DNA"/>
</dbReference>
<organism evidence="1 2">
    <name type="scientific">Scutellospora calospora</name>
    <dbReference type="NCBI Taxonomy" id="85575"/>
    <lineage>
        <taxon>Eukaryota</taxon>
        <taxon>Fungi</taxon>
        <taxon>Fungi incertae sedis</taxon>
        <taxon>Mucoromycota</taxon>
        <taxon>Glomeromycotina</taxon>
        <taxon>Glomeromycetes</taxon>
        <taxon>Diversisporales</taxon>
        <taxon>Gigasporaceae</taxon>
        <taxon>Scutellospora</taxon>
    </lineage>
</organism>
<gene>
    <name evidence="1" type="ORF">SCALOS_LOCUS4791</name>
</gene>
<feature type="non-terminal residue" evidence="1">
    <location>
        <position position="116"/>
    </location>
</feature>
<keyword evidence="2" id="KW-1185">Reference proteome</keyword>
<protein>
    <submittedName>
        <fullName evidence="1">2353_t:CDS:1</fullName>
    </submittedName>
</protein>
<evidence type="ECO:0000313" key="2">
    <source>
        <dbReference type="Proteomes" id="UP000789860"/>
    </source>
</evidence>
<sequence length="116" mass="13634">MSQNNYNRIKNDGIGQNYISDEELEITKNSTEHIEDNEINDESELKDSFSTTIWLYSDINKLLDILAINWKLYTTNKTRFYRCAAYKLGNNKMGKQVKAKLLSLRTKYINEKKEVT</sequence>
<comment type="caution">
    <text evidence="1">The sequence shown here is derived from an EMBL/GenBank/DDBJ whole genome shotgun (WGS) entry which is preliminary data.</text>
</comment>
<reference evidence="1" key="1">
    <citation type="submission" date="2021-06" db="EMBL/GenBank/DDBJ databases">
        <authorList>
            <person name="Kallberg Y."/>
            <person name="Tangrot J."/>
            <person name="Rosling A."/>
        </authorList>
    </citation>
    <scope>NUCLEOTIDE SEQUENCE</scope>
    <source>
        <strain evidence="1">AU212A</strain>
    </source>
</reference>
<evidence type="ECO:0000313" key="1">
    <source>
        <dbReference type="EMBL" id="CAG8539625.1"/>
    </source>
</evidence>